<accession>A0A1D3TWV0</accession>
<dbReference type="PANTHER" id="PTHR43465:SF1">
    <property type="entry name" value="NON-REDUCING END BETA-L-ARABINOFURANOSIDASE"/>
    <property type="match status" value="1"/>
</dbReference>
<gene>
    <name evidence="2" type="ORF">SAMN05421730_102541</name>
</gene>
<evidence type="ECO:0000313" key="3">
    <source>
        <dbReference type="Proteomes" id="UP000199315"/>
    </source>
</evidence>
<keyword evidence="3" id="KW-1185">Reference proteome</keyword>
<sequence length="166" mass="19311">MAQRIYQLDEKDETGYLTVKLELVEGEEVQILFDMPVRLTQAHNMVEETVGQAAVERGPLVYCMEGMDAPVETLDDLMLDLNARFMPVSCEIAGRKTVALEGNGYQINRNQINRNQINRNQYNRDSLYQTMKQPVLEPVSMRLVPYFAWDNRGYDEMRIWIPVAYR</sequence>
<name>A0A1D3TWV0_9FIRM</name>
<dbReference type="Proteomes" id="UP000199315">
    <property type="component" value="Unassembled WGS sequence"/>
</dbReference>
<dbReference type="Pfam" id="PF20737">
    <property type="entry name" value="Glyco_hydro127C"/>
    <property type="match status" value="1"/>
</dbReference>
<dbReference type="AlphaFoldDB" id="A0A1D3TWV0"/>
<dbReference type="PANTHER" id="PTHR43465">
    <property type="entry name" value="DUF1680 DOMAIN PROTEIN (AFU_ORTHOLOGUE AFUA_1G08910)"/>
    <property type="match status" value="1"/>
</dbReference>
<dbReference type="InterPro" id="IPR049049">
    <property type="entry name" value="Beta-AFase-like_GH127_C"/>
</dbReference>
<evidence type="ECO:0000259" key="1">
    <source>
        <dbReference type="Pfam" id="PF20737"/>
    </source>
</evidence>
<dbReference type="OrthoDB" id="9757939at2"/>
<dbReference type="RefSeq" id="WP_091235901.1">
    <property type="nucleotide sequence ID" value="NZ_FMKA01000025.1"/>
</dbReference>
<protein>
    <recommendedName>
        <fullName evidence="1">Non-reducing end beta-L-arabinofuranosidase-like GH127 C-terminal domain-containing protein</fullName>
    </recommendedName>
</protein>
<feature type="domain" description="Non-reducing end beta-L-arabinofuranosidase-like GH127 C-terminal" evidence="1">
    <location>
        <begin position="37"/>
        <end position="162"/>
    </location>
</feature>
<dbReference type="STRING" id="1619234.SAMN05421730_102541"/>
<proteinExistence type="predicted"/>
<reference evidence="2 3" key="1">
    <citation type="submission" date="2016-09" db="EMBL/GenBank/DDBJ databases">
        <authorList>
            <person name="Capua I."/>
            <person name="De Benedictis P."/>
            <person name="Joannis T."/>
            <person name="Lombin L.H."/>
            <person name="Cattoli G."/>
        </authorList>
    </citation>
    <scope>NUCLEOTIDE SEQUENCE [LARGE SCALE GENOMIC DNA]</scope>
    <source>
        <strain evidence="2 3">GluBS11</strain>
    </source>
</reference>
<evidence type="ECO:0000313" key="2">
    <source>
        <dbReference type="EMBL" id="SCP98756.1"/>
    </source>
</evidence>
<organism evidence="2 3">
    <name type="scientific">Anaerobium acetethylicum</name>
    <dbReference type="NCBI Taxonomy" id="1619234"/>
    <lineage>
        <taxon>Bacteria</taxon>
        <taxon>Bacillati</taxon>
        <taxon>Bacillota</taxon>
        <taxon>Clostridia</taxon>
        <taxon>Lachnospirales</taxon>
        <taxon>Lachnospiraceae</taxon>
        <taxon>Anaerobium</taxon>
    </lineage>
</organism>
<dbReference type="InterPro" id="IPR049174">
    <property type="entry name" value="Beta-AFase-like"/>
</dbReference>
<dbReference type="EMBL" id="FMKA01000025">
    <property type="protein sequence ID" value="SCP98756.1"/>
    <property type="molecule type" value="Genomic_DNA"/>
</dbReference>